<protein>
    <submittedName>
        <fullName evidence="1">Uncharacterized protein</fullName>
    </submittedName>
</protein>
<sequence length="129" mass="14788">EDALNIIRPPILKDANYKQISKGKQVILQEILEVDEENRKSILIQQGIDPDGEEGRRIFNEGTLMRKKSGFLTRGFYGQSTMQKLLYGQDNLLKGEAETQDPQLRLSKNLKNRELIVTHVKNQVTIQPL</sequence>
<feature type="non-terminal residue" evidence="1">
    <location>
        <position position="1"/>
    </location>
</feature>
<reference evidence="1 2" key="1">
    <citation type="submission" date="2019-03" db="EMBL/GenBank/DDBJ databases">
        <title>Single cell metagenomics reveals metabolic interactions within the superorganism composed of flagellate Streblomastix strix and complex community of Bacteroidetes bacteria on its surface.</title>
        <authorList>
            <person name="Treitli S.C."/>
            <person name="Kolisko M."/>
            <person name="Husnik F."/>
            <person name="Keeling P."/>
            <person name="Hampl V."/>
        </authorList>
    </citation>
    <scope>NUCLEOTIDE SEQUENCE [LARGE SCALE GENOMIC DNA]</scope>
    <source>
        <strain evidence="1">ST1C</strain>
    </source>
</reference>
<dbReference type="AlphaFoldDB" id="A0A5J4TN13"/>
<accession>A0A5J4TN13</accession>
<organism evidence="1 2">
    <name type="scientific">Streblomastix strix</name>
    <dbReference type="NCBI Taxonomy" id="222440"/>
    <lineage>
        <taxon>Eukaryota</taxon>
        <taxon>Metamonada</taxon>
        <taxon>Preaxostyla</taxon>
        <taxon>Oxymonadida</taxon>
        <taxon>Streblomastigidae</taxon>
        <taxon>Streblomastix</taxon>
    </lineage>
</organism>
<proteinExistence type="predicted"/>
<evidence type="ECO:0000313" key="1">
    <source>
        <dbReference type="EMBL" id="KAA6359282.1"/>
    </source>
</evidence>
<name>A0A5J4TN13_9EUKA</name>
<dbReference type="Proteomes" id="UP000324800">
    <property type="component" value="Unassembled WGS sequence"/>
</dbReference>
<comment type="caution">
    <text evidence="1">The sequence shown here is derived from an EMBL/GenBank/DDBJ whole genome shotgun (WGS) entry which is preliminary data.</text>
</comment>
<evidence type="ECO:0000313" key="2">
    <source>
        <dbReference type="Proteomes" id="UP000324800"/>
    </source>
</evidence>
<dbReference type="EMBL" id="SNRW01028631">
    <property type="protein sequence ID" value="KAA6359282.1"/>
    <property type="molecule type" value="Genomic_DNA"/>
</dbReference>
<gene>
    <name evidence="1" type="ORF">EZS28_045191</name>
</gene>